<feature type="domain" description="AAA+ ATPase" evidence="2">
    <location>
        <begin position="19"/>
        <end position="179"/>
    </location>
</feature>
<dbReference type="EMBL" id="JAKZGS010000020">
    <property type="protein sequence ID" value="MCH7399745.1"/>
    <property type="molecule type" value="Genomic_DNA"/>
</dbReference>
<dbReference type="Gene3D" id="3.40.50.300">
    <property type="entry name" value="P-loop containing nucleotide triphosphate hydrolases"/>
    <property type="match status" value="2"/>
</dbReference>
<protein>
    <submittedName>
        <fullName evidence="3">AAA family ATPase</fullName>
    </submittedName>
</protein>
<comment type="caution">
    <text evidence="3">The sequence shown here is derived from an EMBL/GenBank/DDBJ whole genome shotgun (WGS) entry which is preliminary data.</text>
</comment>
<accession>A0ABS9UU65</accession>
<dbReference type="Proteomes" id="UP001165488">
    <property type="component" value="Unassembled WGS sequence"/>
</dbReference>
<name>A0ABS9UU65_9BACT</name>
<evidence type="ECO:0000313" key="3">
    <source>
        <dbReference type="EMBL" id="MCH7399745.1"/>
    </source>
</evidence>
<dbReference type="Pfam" id="PF14493">
    <property type="entry name" value="HTH_40"/>
    <property type="match status" value="1"/>
</dbReference>
<dbReference type="PANTHER" id="PTHR47642">
    <property type="entry name" value="ATP-DEPENDENT DNA HELICASE"/>
    <property type="match status" value="1"/>
</dbReference>
<reference evidence="3" key="1">
    <citation type="submission" date="2022-03" db="EMBL/GenBank/DDBJ databases">
        <title>De novo assembled genomes of Belliella spp. (Cyclobacteriaceae) strains.</title>
        <authorList>
            <person name="Szabo A."/>
            <person name="Korponai K."/>
            <person name="Felfoldi T."/>
        </authorList>
    </citation>
    <scope>NUCLEOTIDE SEQUENCE</scope>
    <source>
        <strain evidence="3">DSM 107340</strain>
    </source>
</reference>
<evidence type="ECO:0000313" key="4">
    <source>
        <dbReference type="Proteomes" id="UP001165488"/>
    </source>
</evidence>
<feature type="region of interest" description="Disordered" evidence="1">
    <location>
        <begin position="633"/>
        <end position="657"/>
    </location>
</feature>
<dbReference type="CDD" id="cd18809">
    <property type="entry name" value="SF1_C_RecD"/>
    <property type="match status" value="1"/>
</dbReference>
<dbReference type="InterPro" id="IPR051055">
    <property type="entry name" value="PIF1_helicase"/>
</dbReference>
<proteinExistence type="predicted"/>
<dbReference type="InterPro" id="IPR029491">
    <property type="entry name" value="Helicase_HTH"/>
</dbReference>
<dbReference type="SUPFAM" id="SSF52540">
    <property type="entry name" value="P-loop containing nucleoside triphosphate hydrolases"/>
    <property type="match status" value="2"/>
</dbReference>
<keyword evidence="4" id="KW-1185">Reference proteome</keyword>
<organism evidence="3 4">
    <name type="scientific">Belliella calami</name>
    <dbReference type="NCBI Taxonomy" id="2923436"/>
    <lineage>
        <taxon>Bacteria</taxon>
        <taxon>Pseudomonadati</taxon>
        <taxon>Bacteroidota</taxon>
        <taxon>Cytophagia</taxon>
        <taxon>Cytophagales</taxon>
        <taxon>Cyclobacteriaceae</taxon>
        <taxon>Belliella</taxon>
    </lineage>
</organism>
<dbReference type="Pfam" id="PF05970">
    <property type="entry name" value="PIF1"/>
    <property type="match status" value="2"/>
</dbReference>
<dbReference type="InterPro" id="IPR027417">
    <property type="entry name" value="P-loop_NTPase"/>
</dbReference>
<evidence type="ECO:0000259" key="2">
    <source>
        <dbReference type="SMART" id="SM00382"/>
    </source>
</evidence>
<sequence length="756" mass="86478">MEIQTTDRLELAAHFVNSTNSPIFLTGKAGTGKTTFLRNLAEITHKTYVILAPTGIAALHAKGVTIHSQFLLPFGSFLPTREPEGNFTNSGNYYTQYSLGRRHTLNSARKKVLKSVELLIIDEVSMLRADVLDAIDYRMKSVKRNFDEPFGGVQVLMIGDLFQLPPIVKDDEWQVLGKFYKSMHFFEAKALQSSGLVYIELNKIFRQKDDQFIQILNHLRENKTTQEDISFLNRFFKTEEEIKNLKDNIIITTHNYKAEAHNQKELGLLKGKSHFFEAEVKNEFPESIYPIPKKLELKEGAQVMFIKNDSSGFSDFFNGKMAVVKNIVDDEIKVMMTDTKLEYILKKETWENKRYGIKEETKELQEEVIGTFEQYPIKLAWAVTVHKSQGLTFDKAIIDIGQAFAPGQVYVALSRLRGLEGLTLRTRIQSNIISSDHQAIVFTKQTSTSQQPLEILIKDHQYLYIQKLLVNTFDFSPIIENMEAFSKESDSTMEFEDPEMRAAISKIYDSILVEGENTYKFQRQLIYLLQQKEENHLLERLEKGSEYYFRLLKDVLKQLMYHAAEVERYSKTKTYLDGISEIEIILLKKLSELQKITFLVPAILNGEEIGKMSDVTKNLVHLRIGLAQEAKQAAKDNPKFGTSKTGKKKKRNEGPNMKLEKGETFEITYTLSLEGKSVEEIAAYRGLAESTIKGHLTKGIMAGKVDIFNHLSEELVKEISVLLELEDGELGVIREKNPGKYDFGTLRMVAAHLARY</sequence>
<dbReference type="InterPro" id="IPR003593">
    <property type="entry name" value="AAA+_ATPase"/>
</dbReference>
<dbReference type="InterPro" id="IPR010285">
    <property type="entry name" value="DNA_helicase_pif1-like_DEAD"/>
</dbReference>
<dbReference type="SMART" id="SM00382">
    <property type="entry name" value="AAA"/>
    <property type="match status" value="1"/>
</dbReference>
<evidence type="ECO:0000256" key="1">
    <source>
        <dbReference type="SAM" id="MobiDB-lite"/>
    </source>
</evidence>
<dbReference type="RefSeq" id="WP_241276240.1">
    <property type="nucleotide sequence ID" value="NZ_JAKZGS010000020.1"/>
</dbReference>
<gene>
    <name evidence="3" type="ORF">MM236_17255</name>
</gene>